<protein>
    <submittedName>
        <fullName evidence="3">MucR family transcriptional regulator</fullName>
    </submittedName>
</protein>
<comment type="similarity">
    <text evidence="1">Belongs to the ros/MucR family.</text>
</comment>
<dbReference type="InterPro" id="IPR008807">
    <property type="entry name" value="ROS_MUCR"/>
</dbReference>
<sequence>MRRTEHGISKPGEPKRLPAKGRECSIPGCHDPMFSRLLCRKHYRRAAKGLPIADPDDSKTVGVTRSGKSYWGIVEHDGERLICHECGKSYLNLAVHIAMAHGPVKQYRISHGLTMRQPLRAERLQEAARAKGKTLARNLASSRSPETLSLADHDLIIRGNRISRQHH</sequence>
<dbReference type="Pfam" id="PF05443">
    <property type="entry name" value="ROS_MUCR"/>
    <property type="match status" value="1"/>
</dbReference>
<dbReference type="GO" id="GO:0006355">
    <property type="term" value="P:regulation of DNA-templated transcription"/>
    <property type="evidence" value="ECO:0007669"/>
    <property type="project" value="InterPro"/>
</dbReference>
<organism evidence="3">
    <name type="scientific">Bifidobacterium fermentum</name>
    <dbReference type="NCBI Taxonomy" id="3059035"/>
    <lineage>
        <taxon>Bacteria</taxon>
        <taxon>Bacillati</taxon>
        <taxon>Actinomycetota</taxon>
        <taxon>Actinomycetes</taxon>
        <taxon>Bifidobacteriales</taxon>
        <taxon>Bifidobacteriaceae</taxon>
        <taxon>Bifidobacterium</taxon>
    </lineage>
</organism>
<keyword evidence="3" id="KW-0614">Plasmid</keyword>
<gene>
    <name evidence="3" type="ORF">QN217_10985</name>
</gene>
<reference evidence="3" key="1">
    <citation type="submission" date="2023-07" db="EMBL/GenBank/DDBJ databases">
        <title>Bifidobacterium aquikefiriaerophilum sp. nov. and Bifidobacterium eccum sp. nov., isolated from water kefir.</title>
        <authorList>
            <person name="Breselge S."/>
            <person name="Bellassi P."/>
            <person name="Barcenilla C."/>
            <person name="Alvarez-Ordonez A."/>
            <person name="Morelli L."/>
            <person name="Cotter P.D."/>
        </authorList>
    </citation>
    <scope>NUCLEOTIDE SEQUENCE</scope>
    <source>
        <strain evidence="3">WK048_4_13</strain>
        <plasmid evidence="3">unnamed1</plasmid>
    </source>
</reference>
<feature type="region of interest" description="Disordered" evidence="2">
    <location>
        <begin position="1"/>
        <end position="21"/>
    </location>
</feature>
<dbReference type="RefSeq" id="WP_369343211.1">
    <property type="nucleotide sequence ID" value="NZ_CP129676.1"/>
</dbReference>
<dbReference type="AlphaFoldDB" id="A0AB39UFS0"/>
<evidence type="ECO:0000313" key="3">
    <source>
        <dbReference type="EMBL" id="XDS47681.1"/>
    </source>
</evidence>
<dbReference type="GO" id="GO:0008270">
    <property type="term" value="F:zinc ion binding"/>
    <property type="evidence" value="ECO:0007669"/>
    <property type="project" value="InterPro"/>
</dbReference>
<dbReference type="EMBL" id="CP129676">
    <property type="protein sequence ID" value="XDS47681.1"/>
    <property type="molecule type" value="Genomic_DNA"/>
</dbReference>
<accession>A0AB39UFS0</accession>
<evidence type="ECO:0000256" key="2">
    <source>
        <dbReference type="SAM" id="MobiDB-lite"/>
    </source>
</evidence>
<name>A0AB39UFS0_9BIFI</name>
<evidence type="ECO:0000256" key="1">
    <source>
        <dbReference type="ARBA" id="ARBA00007031"/>
    </source>
</evidence>
<proteinExistence type="inferred from homology"/>
<dbReference type="Gene3D" id="1.10.10.1550">
    <property type="entry name" value="ROS/MUCR transcriptional regulator protein"/>
    <property type="match status" value="1"/>
</dbReference>
<geneLocation type="plasmid" evidence="3">
    <name>unnamed1</name>
</geneLocation>
<dbReference type="GO" id="GO:0003677">
    <property type="term" value="F:DNA binding"/>
    <property type="evidence" value="ECO:0007669"/>
    <property type="project" value="InterPro"/>
</dbReference>
<dbReference type="InterPro" id="IPR041920">
    <property type="entry name" value="ROS/MUCR_sf"/>
</dbReference>